<evidence type="ECO:0000313" key="1">
    <source>
        <dbReference type="EMBL" id="WOO43115.1"/>
    </source>
</evidence>
<protein>
    <submittedName>
        <fullName evidence="1">Uncharacterized protein</fullName>
    </submittedName>
</protein>
<dbReference type="KEGG" id="puo:RZN69_08420"/>
<dbReference type="RefSeq" id="WP_317835653.1">
    <property type="nucleotide sequence ID" value="NZ_CP136920.1"/>
</dbReference>
<gene>
    <name evidence="1" type="ORF">RZN69_08420</name>
</gene>
<dbReference type="EMBL" id="CP136920">
    <property type="protein sequence ID" value="WOO43115.1"/>
    <property type="molecule type" value="Genomic_DNA"/>
</dbReference>
<name>A0AAQ3LCF1_9BACT</name>
<accession>A0AAQ3LCF1</accession>
<keyword evidence="2" id="KW-1185">Reference proteome</keyword>
<dbReference type="Proteomes" id="UP001304300">
    <property type="component" value="Chromosome"/>
</dbReference>
<evidence type="ECO:0000313" key="2">
    <source>
        <dbReference type="Proteomes" id="UP001304300"/>
    </source>
</evidence>
<sequence>MSESFDNQIFYRPRCYYFRMVFHREPSAETVRMQGLVLCEDSMRVIVFARNIGLEVSNEVVEALMDARFGFINRDVEMGKVRWRGLELCNLIEPLHRAIRNYGREMGVELYPPKFYMPPDEVIDALIAKSNDESLAG</sequence>
<reference evidence="1 2" key="1">
    <citation type="submission" date="2023-10" db="EMBL/GenBank/DDBJ databases">
        <title>Rubellicoccus peritrichatus gen. nov., sp. nov., isolated from an algae of coral reef tank.</title>
        <authorList>
            <person name="Luo J."/>
        </authorList>
    </citation>
    <scope>NUCLEOTIDE SEQUENCE [LARGE SCALE GENOMIC DNA]</scope>
    <source>
        <strain evidence="1 2">CR14</strain>
    </source>
</reference>
<organism evidence="1 2">
    <name type="scientific">Rubellicoccus peritrichatus</name>
    <dbReference type="NCBI Taxonomy" id="3080537"/>
    <lineage>
        <taxon>Bacteria</taxon>
        <taxon>Pseudomonadati</taxon>
        <taxon>Verrucomicrobiota</taxon>
        <taxon>Opitutia</taxon>
        <taxon>Puniceicoccales</taxon>
        <taxon>Cerasicoccaceae</taxon>
        <taxon>Rubellicoccus</taxon>
    </lineage>
</organism>
<dbReference type="AlphaFoldDB" id="A0AAQ3LCF1"/>
<proteinExistence type="predicted"/>